<evidence type="ECO:0000256" key="3">
    <source>
        <dbReference type="ARBA" id="ARBA00012274"/>
    </source>
</evidence>
<evidence type="ECO:0000256" key="14">
    <source>
        <dbReference type="SAM" id="MobiDB-lite"/>
    </source>
</evidence>
<accession>A0A644WYX9</accession>
<dbReference type="Pfam" id="PF12637">
    <property type="entry name" value="TSCPD"/>
    <property type="match status" value="1"/>
</dbReference>
<keyword evidence="9" id="KW-1015">Disulfide bond</keyword>
<feature type="compositionally biased region" description="Acidic residues" evidence="14">
    <location>
        <begin position="784"/>
        <end position="793"/>
    </location>
</feature>
<dbReference type="EC" id="1.17.4.1" evidence="3"/>
<comment type="caution">
    <text evidence="18">The sequence shown here is derived from an EMBL/GenBank/DDBJ whole genome shotgun (WGS) entry which is preliminary data.</text>
</comment>
<evidence type="ECO:0000256" key="6">
    <source>
        <dbReference type="ARBA" id="ARBA00022634"/>
    </source>
</evidence>
<dbReference type="SUPFAM" id="SSF51998">
    <property type="entry name" value="PFL-like glycyl radical enzymes"/>
    <property type="match status" value="1"/>
</dbReference>
<evidence type="ECO:0000259" key="17">
    <source>
        <dbReference type="Pfam" id="PF12637"/>
    </source>
</evidence>
<evidence type="ECO:0000256" key="4">
    <source>
        <dbReference type="ARBA" id="ARBA00014409"/>
    </source>
</evidence>
<evidence type="ECO:0000256" key="13">
    <source>
        <dbReference type="ARBA" id="ARBA00047754"/>
    </source>
</evidence>
<comment type="similarity">
    <text evidence="2">Belongs to the ribonucleoside diphosphate reductase class-2 family.</text>
</comment>
<dbReference type="GO" id="GO:0031419">
    <property type="term" value="F:cobalamin binding"/>
    <property type="evidence" value="ECO:0007669"/>
    <property type="project" value="UniProtKB-KW"/>
</dbReference>
<protein>
    <recommendedName>
        <fullName evidence="4">Vitamin B12-dependent ribonucleotide reductase</fullName>
        <ecNumber evidence="3">1.17.4.1</ecNumber>
    </recommendedName>
    <alternativeName>
        <fullName evidence="12">Ribonucleoside-diphosphate reductase NrdJ</fullName>
    </alternativeName>
</protein>
<evidence type="ECO:0000256" key="8">
    <source>
        <dbReference type="ARBA" id="ARBA00023002"/>
    </source>
</evidence>
<evidence type="ECO:0000256" key="1">
    <source>
        <dbReference type="ARBA" id="ARBA00001922"/>
    </source>
</evidence>
<gene>
    <name evidence="18" type="ORF">SDC9_55233</name>
</gene>
<feature type="region of interest" description="Disordered" evidence="14">
    <location>
        <begin position="767"/>
        <end position="804"/>
    </location>
</feature>
<feature type="domain" description="Ribonucleotide reductase large subunit N-terminal" evidence="15">
    <location>
        <begin position="80"/>
        <end position="136"/>
    </location>
</feature>
<dbReference type="PANTHER" id="PTHR43371">
    <property type="entry name" value="VITAMIN B12-DEPENDENT RIBONUCLEOTIDE REDUCTASE"/>
    <property type="match status" value="1"/>
</dbReference>
<evidence type="ECO:0000256" key="9">
    <source>
        <dbReference type="ARBA" id="ARBA00023157"/>
    </source>
</evidence>
<dbReference type="InterPro" id="IPR024434">
    <property type="entry name" value="TSCPD_dom"/>
</dbReference>
<dbReference type="AlphaFoldDB" id="A0A644WYX9"/>
<feature type="compositionally biased region" description="Basic and acidic residues" evidence="14">
    <location>
        <begin position="774"/>
        <end position="783"/>
    </location>
</feature>
<dbReference type="InterPro" id="IPR013344">
    <property type="entry name" value="RNR_NrdJ/NrdZ"/>
</dbReference>
<dbReference type="GO" id="GO:0009263">
    <property type="term" value="P:deoxyribonucleotide biosynthetic process"/>
    <property type="evidence" value="ECO:0007669"/>
    <property type="project" value="InterPro"/>
</dbReference>
<reference evidence="18" key="1">
    <citation type="submission" date="2019-08" db="EMBL/GenBank/DDBJ databases">
        <authorList>
            <person name="Kucharzyk K."/>
            <person name="Murdoch R.W."/>
            <person name="Higgins S."/>
            <person name="Loffler F."/>
        </authorList>
    </citation>
    <scope>NUCLEOTIDE SEQUENCE</scope>
</reference>
<dbReference type="CDD" id="cd02888">
    <property type="entry name" value="RNR_II_dimer"/>
    <property type="match status" value="1"/>
</dbReference>
<name>A0A644WYX9_9ZZZZ</name>
<evidence type="ECO:0000256" key="11">
    <source>
        <dbReference type="ARBA" id="ARBA00025437"/>
    </source>
</evidence>
<dbReference type="PANTHER" id="PTHR43371:SF1">
    <property type="entry name" value="RIBONUCLEOSIDE-DIPHOSPHATE REDUCTASE"/>
    <property type="match status" value="1"/>
</dbReference>
<evidence type="ECO:0000256" key="12">
    <source>
        <dbReference type="ARBA" id="ARBA00033050"/>
    </source>
</evidence>
<feature type="domain" description="TSCPD" evidence="17">
    <location>
        <begin position="667"/>
        <end position="769"/>
    </location>
</feature>
<dbReference type="InterPro" id="IPR013509">
    <property type="entry name" value="RNR_lsu_N"/>
</dbReference>
<dbReference type="NCBIfam" id="TIGR02504">
    <property type="entry name" value="NrdJ_Z"/>
    <property type="match status" value="1"/>
</dbReference>
<dbReference type="InterPro" id="IPR050862">
    <property type="entry name" value="RdRp_reductase_class-2"/>
</dbReference>
<feature type="compositionally biased region" description="Basic and acidic residues" evidence="14">
    <location>
        <begin position="633"/>
        <end position="656"/>
    </location>
</feature>
<proteinExistence type="inferred from homology"/>
<dbReference type="GO" id="GO:0005524">
    <property type="term" value="F:ATP binding"/>
    <property type="evidence" value="ECO:0007669"/>
    <property type="project" value="InterPro"/>
</dbReference>
<dbReference type="Gene3D" id="3.20.70.20">
    <property type="match status" value="1"/>
</dbReference>
<dbReference type="GO" id="GO:0004748">
    <property type="term" value="F:ribonucleoside-diphosphate reductase activity, thioredoxin disulfide as acceptor"/>
    <property type="evidence" value="ECO:0007669"/>
    <property type="project" value="UniProtKB-EC"/>
</dbReference>
<keyword evidence="5" id="KW-0846">Cobalamin</keyword>
<dbReference type="PRINTS" id="PR01183">
    <property type="entry name" value="RIBORDTASEM1"/>
</dbReference>
<comment type="function">
    <text evidence="11">Catalyzes the reduction of ribonucleotides to deoxyribonucleotides. May function to provide a pool of deoxyribonucleotide precursors for DNA repair during oxygen limitation and/or for immediate growth after restoration of oxygen.</text>
</comment>
<evidence type="ECO:0000256" key="10">
    <source>
        <dbReference type="ARBA" id="ARBA00023285"/>
    </source>
</evidence>
<dbReference type="GO" id="GO:0071897">
    <property type="term" value="P:DNA biosynthetic process"/>
    <property type="evidence" value="ECO:0007669"/>
    <property type="project" value="UniProtKB-KW"/>
</dbReference>
<organism evidence="18">
    <name type="scientific">bioreactor metagenome</name>
    <dbReference type="NCBI Taxonomy" id="1076179"/>
    <lineage>
        <taxon>unclassified sequences</taxon>
        <taxon>metagenomes</taxon>
        <taxon>ecological metagenomes</taxon>
    </lineage>
</organism>
<dbReference type="InterPro" id="IPR000788">
    <property type="entry name" value="RNR_lg_C"/>
</dbReference>
<keyword evidence="7" id="KW-0547">Nucleotide-binding</keyword>
<evidence type="ECO:0000256" key="7">
    <source>
        <dbReference type="ARBA" id="ARBA00022741"/>
    </source>
</evidence>
<keyword evidence="6" id="KW-0237">DNA synthesis</keyword>
<keyword evidence="10" id="KW-0170">Cobalt</keyword>
<evidence type="ECO:0000313" key="18">
    <source>
        <dbReference type="EMBL" id="MPM08917.1"/>
    </source>
</evidence>
<evidence type="ECO:0000259" key="15">
    <source>
        <dbReference type="Pfam" id="PF00317"/>
    </source>
</evidence>
<feature type="region of interest" description="Disordered" evidence="14">
    <location>
        <begin position="633"/>
        <end position="659"/>
    </location>
</feature>
<sequence length="836" mass="92706">MSSAKNELSALGRKIFLDRYALKDVRKETLKVGDVVVAVSNPKTGQREIGVVTELKAADGITVKLDDGIVLHVKREDVDKPLEIEPAQMLARVAKGIASIEKQEVRTQWETEFNWLLEDWKFVPGGRILTGAGTDQNLTYFNCYVIPSPKDSRGGIIASLGQMTEIMSRGGGVGMNISSLRPRHSYVKGVNGRSSGSVSWGGLFSFVTGLIEQGGSRRGALMLILNVWHPDILDFINSKREMGKITNANISVGITDDFMEAVRKDGDWETYFPDTTDPAYNTDWDGDINKWKSNGHKVVVYQKQKAKKIWDAIVESAWASAEPGVFFIDRYNKMSNSWYYSTIQSTNPCGEQGLPPWGVCNLGSINLSRFVENKKVLYKDLGRTVRAAVRFLDNVIDDTPYFFEENKKQQLSERRIGLGTMGLADMLIKMELAYGSDESLLFIEELYKFICIEAYDESSDLAKEKGSFPYFDADKLLQSGFMKQMPQDLREKVRKQGLRNVTLLTQAPTGTTGTMVNTSTGIEPYYFWEWERTGRMGTNIERVKVYEDWVKAHPGQKKPSYFVSAMDLPPEGHVKVQAAIQKWVDSSISKTGNTPKEYTVEQTGKLYELLYDLGCKGGTTYRDGSRDTQVLTAKKEEKEEPKVEKPVVSRSTEPKPRVRSTVLQGTTYRKATPIGTAYITVNCDGPNPSDIFEVFINVAKVGSDVAADAEGLGRLISLMLRMPSPLTPDQRAQAIIGQLSGIGSGRSMGFGKNRVMSLPDAVAQVLQQHIGSSDSEREASRLPDEDDEDEDAGQLDLGLPSSSASVKPDICPICGNVTFVNIEGCKKCFSCGHSEC</sequence>
<comment type="catalytic activity">
    <reaction evidence="13">
        <text>a 2'-deoxyribonucleoside 5'-diphosphate + [thioredoxin]-disulfide + H2O = a ribonucleoside 5'-diphosphate + [thioredoxin]-dithiol</text>
        <dbReference type="Rhea" id="RHEA:23252"/>
        <dbReference type="Rhea" id="RHEA-COMP:10698"/>
        <dbReference type="Rhea" id="RHEA-COMP:10700"/>
        <dbReference type="ChEBI" id="CHEBI:15377"/>
        <dbReference type="ChEBI" id="CHEBI:29950"/>
        <dbReference type="ChEBI" id="CHEBI:50058"/>
        <dbReference type="ChEBI" id="CHEBI:57930"/>
        <dbReference type="ChEBI" id="CHEBI:73316"/>
        <dbReference type="EC" id="1.17.4.1"/>
    </reaction>
</comment>
<dbReference type="Pfam" id="PF00317">
    <property type="entry name" value="Ribonuc_red_lgN"/>
    <property type="match status" value="1"/>
</dbReference>
<evidence type="ECO:0000256" key="5">
    <source>
        <dbReference type="ARBA" id="ARBA00022628"/>
    </source>
</evidence>
<dbReference type="Pfam" id="PF02867">
    <property type="entry name" value="Ribonuc_red_lgC"/>
    <property type="match status" value="1"/>
</dbReference>
<feature type="domain" description="Ribonucleotide reductase large subunit C-terminal" evidence="16">
    <location>
        <begin position="143"/>
        <end position="621"/>
    </location>
</feature>
<evidence type="ECO:0000256" key="2">
    <source>
        <dbReference type="ARBA" id="ARBA00007405"/>
    </source>
</evidence>
<evidence type="ECO:0000259" key="16">
    <source>
        <dbReference type="Pfam" id="PF02867"/>
    </source>
</evidence>
<comment type="cofactor">
    <cofactor evidence="1">
        <name>adenosylcob(III)alamin</name>
        <dbReference type="ChEBI" id="CHEBI:18408"/>
    </cofactor>
</comment>
<dbReference type="EMBL" id="VSSQ01001507">
    <property type="protein sequence ID" value="MPM08917.1"/>
    <property type="molecule type" value="Genomic_DNA"/>
</dbReference>
<keyword evidence="8" id="KW-0560">Oxidoreductase</keyword>